<sequence length="48" mass="5484">MQHPKRVDVIGFKARHSVLLSCLSKSCYSVYSWKNINSPSTVYRLNGL</sequence>
<gene>
    <name evidence="1" type="ORF">AC496_2398</name>
</gene>
<keyword evidence="2" id="KW-1185">Reference proteome</keyword>
<accession>A0ABR5L8E2</accession>
<proteinExistence type="predicted"/>
<organism evidence="1 2">
    <name type="scientific">Pseudomonas savastanoi pv. glycinea</name>
    <name type="common">Pseudomonas syringae pv. glycinea</name>
    <dbReference type="NCBI Taxonomy" id="318"/>
    <lineage>
        <taxon>Bacteria</taxon>
        <taxon>Pseudomonadati</taxon>
        <taxon>Pseudomonadota</taxon>
        <taxon>Gammaproteobacteria</taxon>
        <taxon>Pseudomonadales</taxon>
        <taxon>Pseudomonadaceae</taxon>
        <taxon>Pseudomonas</taxon>
    </lineage>
</organism>
<name>A0ABR5L8E2_PSESG</name>
<evidence type="ECO:0000313" key="2">
    <source>
        <dbReference type="Proteomes" id="UP000037836"/>
    </source>
</evidence>
<evidence type="ECO:0000313" key="1">
    <source>
        <dbReference type="EMBL" id="KPC41173.1"/>
    </source>
</evidence>
<reference evidence="1 2" key="1">
    <citation type="submission" date="2015-10" db="EMBL/GenBank/DDBJ databases">
        <title>Comparative genomics and high-throughput reverse genetic screens identify a new phytobacterial MAMP and an Arabidopsis receptor required for immune elicitation.</title>
        <authorList>
            <person name="Mott G.A."/>
            <person name="Thakur S."/>
            <person name="Wang P.W."/>
            <person name="Desveaux D."/>
            <person name="Guttman D.S."/>
        </authorList>
    </citation>
    <scope>NUCLEOTIDE SEQUENCE [LARGE SCALE GENOMIC DNA]</scope>
    <source>
        <strain evidence="1 2">BR1</strain>
    </source>
</reference>
<dbReference type="Proteomes" id="UP000037836">
    <property type="component" value="Unassembled WGS sequence"/>
</dbReference>
<protein>
    <submittedName>
        <fullName evidence="1">Uncharacterized protein</fullName>
    </submittedName>
</protein>
<dbReference type="EMBL" id="LGLO01000084">
    <property type="protein sequence ID" value="KPC41173.1"/>
    <property type="molecule type" value="Genomic_DNA"/>
</dbReference>
<comment type="caution">
    <text evidence="1">The sequence shown here is derived from an EMBL/GenBank/DDBJ whole genome shotgun (WGS) entry which is preliminary data.</text>
</comment>